<keyword evidence="2" id="KW-0479">Metal-binding</keyword>
<keyword evidence="6" id="KW-1185">Reference proteome</keyword>
<dbReference type="PANTHER" id="PTHR43668:SF2">
    <property type="entry name" value="ALLANTOINASE"/>
    <property type="match status" value="1"/>
</dbReference>
<dbReference type="SUPFAM" id="SSF51338">
    <property type="entry name" value="Composite domain of metallo-dependent hydrolases"/>
    <property type="match status" value="1"/>
</dbReference>
<sequence>MSSAIASSKVVIEGSVKPATIVYSKTSGKIIKVISGVLSLDDPLLDQYDIQNYRDMSPSVIMPGLVDAHVHLNEPGRTEWEGFASGTQSAASGGVTTVIDMPLNAIPPTTNIKNLNIKLNSAKGQTWVDTGFWGGLVPDNLNDLVPLINAGVRGFKGFMMDSGVEEFPMITPDYIDKALQEVKDQHTMLMFHAEMDKSPKEEDNEKIPCCENHHYDGITDSQAEALATSPILNAVEPLTGKINHLINHNHDIDEQLSLDVDLEKGDNTPLKIAMENKPILETVNPRAYSSFLASRPDSFECNAIYNIIKCLKKQPTTKVHIVHLATHEALPMIKHAKEDLNLPLTVETCFHYLSLRAEDIPDGATQFKCCPPIRDDNNRQLLWNALKNKLITSVVSDHSPCTPELKGLERGDFFEAWGGISSVGFGLPLLYTVGTEEFGIDITDIVEWCCVNTAKQVGLSHKKGKIETGYDADFAIFNTEMEYTVANAKTFFKNKLTAFDGKSLKGRVVETILRGNSIYALGKGVSDVPLGQLLLEPRTD</sequence>
<dbReference type="EMBL" id="BTGB01000003">
    <property type="protein sequence ID" value="GMM46293.1"/>
    <property type="molecule type" value="Genomic_DNA"/>
</dbReference>
<dbReference type="GO" id="GO:0046872">
    <property type="term" value="F:metal ion binding"/>
    <property type="evidence" value="ECO:0007669"/>
    <property type="project" value="UniProtKB-KW"/>
</dbReference>
<dbReference type="Proteomes" id="UP001378960">
    <property type="component" value="Unassembled WGS sequence"/>
</dbReference>
<dbReference type="GO" id="GO:0004038">
    <property type="term" value="F:allantoinase activity"/>
    <property type="evidence" value="ECO:0007669"/>
    <property type="project" value="TreeGrafter"/>
</dbReference>
<protein>
    <submittedName>
        <fullName evidence="5">Allantoinase</fullName>
    </submittedName>
</protein>
<comment type="cofactor">
    <cofactor evidence="1">
        <name>Zn(2+)</name>
        <dbReference type="ChEBI" id="CHEBI:29105"/>
    </cofactor>
</comment>
<feature type="domain" description="Amidohydrolase-related" evidence="4">
    <location>
        <begin position="60"/>
        <end position="516"/>
    </location>
</feature>
<comment type="caution">
    <text evidence="5">The sequence shown here is derived from an EMBL/GenBank/DDBJ whole genome shotgun (WGS) entry which is preliminary data.</text>
</comment>
<dbReference type="InterPro" id="IPR002195">
    <property type="entry name" value="Dihydroorotase_CS"/>
</dbReference>
<evidence type="ECO:0000256" key="2">
    <source>
        <dbReference type="ARBA" id="ARBA00022723"/>
    </source>
</evidence>
<accession>A0AAV5R425</accession>
<dbReference type="AlphaFoldDB" id="A0AAV5R425"/>
<reference evidence="5 6" key="1">
    <citation type="journal article" date="2023" name="Elife">
        <title>Identification of key yeast species and microbe-microbe interactions impacting larval growth of Drosophila in the wild.</title>
        <authorList>
            <person name="Mure A."/>
            <person name="Sugiura Y."/>
            <person name="Maeda R."/>
            <person name="Honda K."/>
            <person name="Sakurai N."/>
            <person name="Takahashi Y."/>
            <person name="Watada M."/>
            <person name="Katoh T."/>
            <person name="Gotoh A."/>
            <person name="Gotoh Y."/>
            <person name="Taniguchi I."/>
            <person name="Nakamura K."/>
            <person name="Hayashi T."/>
            <person name="Katayama T."/>
            <person name="Uemura T."/>
            <person name="Hattori Y."/>
        </authorList>
    </citation>
    <scope>NUCLEOTIDE SEQUENCE [LARGE SCALE GENOMIC DNA]</scope>
    <source>
        <strain evidence="5 6">PK-24</strain>
    </source>
</reference>
<evidence type="ECO:0000313" key="5">
    <source>
        <dbReference type="EMBL" id="GMM46293.1"/>
    </source>
</evidence>
<evidence type="ECO:0000256" key="1">
    <source>
        <dbReference type="ARBA" id="ARBA00001947"/>
    </source>
</evidence>
<evidence type="ECO:0000313" key="6">
    <source>
        <dbReference type="Proteomes" id="UP001378960"/>
    </source>
</evidence>
<dbReference type="Gene3D" id="3.20.20.140">
    <property type="entry name" value="Metal-dependent hydrolases"/>
    <property type="match status" value="2"/>
</dbReference>
<dbReference type="PANTHER" id="PTHR43668">
    <property type="entry name" value="ALLANTOINASE"/>
    <property type="match status" value="1"/>
</dbReference>
<dbReference type="GO" id="GO:0005737">
    <property type="term" value="C:cytoplasm"/>
    <property type="evidence" value="ECO:0007669"/>
    <property type="project" value="TreeGrafter"/>
</dbReference>
<dbReference type="Pfam" id="PF01979">
    <property type="entry name" value="Amidohydro_1"/>
    <property type="match status" value="1"/>
</dbReference>
<dbReference type="InterPro" id="IPR032466">
    <property type="entry name" value="Metal_Hydrolase"/>
</dbReference>
<dbReference type="InterPro" id="IPR006680">
    <property type="entry name" value="Amidohydro-rel"/>
</dbReference>
<dbReference type="GO" id="GO:0006145">
    <property type="term" value="P:purine nucleobase catabolic process"/>
    <property type="evidence" value="ECO:0007669"/>
    <property type="project" value="TreeGrafter"/>
</dbReference>
<proteinExistence type="predicted"/>
<keyword evidence="3" id="KW-0378">Hydrolase</keyword>
<dbReference type="SUPFAM" id="SSF51556">
    <property type="entry name" value="Metallo-dependent hydrolases"/>
    <property type="match status" value="1"/>
</dbReference>
<dbReference type="PROSITE" id="PS01137">
    <property type="entry name" value="TATD_1"/>
    <property type="match status" value="1"/>
</dbReference>
<organism evidence="5 6">
    <name type="scientific">Pichia kluyveri</name>
    <name type="common">Yeast</name>
    <dbReference type="NCBI Taxonomy" id="36015"/>
    <lineage>
        <taxon>Eukaryota</taxon>
        <taxon>Fungi</taxon>
        <taxon>Dikarya</taxon>
        <taxon>Ascomycota</taxon>
        <taxon>Saccharomycotina</taxon>
        <taxon>Pichiomycetes</taxon>
        <taxon>Pichiales</taxon>
        <taxon>Pichiaceae</taxon>
        <taxon>Pichia</taxon>
    </lineage>
</organism>
<evidence type="ECO:0000259" key="4">
    <source>
        <dbReference type="Pfam" id="PF01979"/>
    </source>
</evidence>
<name>A0AAV5R425_PICKL</name>
<dbReference type="InterPro" id="IPR050138">
    <property type="entry name" value="DHOase/Allantoinase_Hydrolase"/>
</dbReference>
<dbReference type="InterPro" id="IPR011059">
    <property type="entry name" value="Metal-dep_hydrolase_composite"/>
</dbReference>
<dbReference type="PROSITE" id="PS00482">
    <property type="entry name" value="DIHYDROOROTASE_1"/>
    <property type="match status" value="1"/>
</dbReference>
<dbReference type="InterPro" id="IPR018228">
    <property type="entry name" value="DNase_TatD-rel_CS"/>
</dbReference>
<gene>
    <name evidence="5" type="ORF">DAPK24_028680</name>
</gene>
<evidence type="ECO:0000256" key="3">
    <source>
        <dbReference type="ARBA" id="ARBA00022801"/>
    </source>
</evidence>